<comment type="caution">
    <text evidence="3">The sequence shown here is derived from an EMBL/GenBank/DDBJ whole genome shotgun (WGS) entry which is preliminary data.</text>
</comment>
<dbReference type="InterPro" id="IPR024442">
    <property type="entry name" value="Transposase_Zn_ribbon"/>
</dbReference>
<dbReference type="PANTHER" id="PTHR33293:SF1">
    <property type="entry name" value="INSERTION ELEMENT IS1 1 PROTEIN INSB-RELATED"/>
    <property type="match status" value="1"/>
</dbReference>
<protein>
    <recommendedName>
        <fullName evidence="2">ISXO2-like transposase domain-containing protein</fullName>
    </recommendedName>
</protein>
<reference evidence="3 4" key="1">
    <citation type="journal article" date="2016" name="Sci. Rep.">
        <title>Metabolic traits of an uncultured archaeal lineage -MSBL1- from brine pools of the Red Sea.</title>
        <authorList>
            <person name="Mwirichia R."/>
            <person name="Alam I."/>
            <person name="Rashid M."/>
            <person name="Vinu M."/>
            <person name="Ba-Alawi W."/>
            <person name="Anthony Kamau A."/>
            <person name="Kamanda Ngugi D."/>
            <person name="Goker M."/>
            <person name="Klenk H.P."/>
            <person name="Bajic V."/>
            <person name="Stingl U."/>
        </authorList>
    </citation>
    <scope>NUCLEOTIDE SEQUENCE [LARGE SCALE GENOMIC DNA]</scope>
    <source>
        <strain evidence="3">SCGC-AAA261C02</strain>
    </source>
</reference>
<dbReference type="NCBIfam" id="NF033547">
    <property type="entry name" value="transpos_IS1595"/>
    <property type="match status" value="1"/>
</dbReference>
<name>A0A133UYC8_9EURY</name>
<dbReference type="Proteomes" id="UP000070520">
    <property type="component" value="Unassembled WGS sequence"/>
</dbReference>
<dbReference type="InterPro" id="IPR051354">
    <property type="entry name" value="Transposase_27_IS1"/>
</dbReference>
<proteinExistence type="predicted"/>
<dbReference type="PANTHER" id="PTHR33293">
    <property type="entry name" value="INSERTION ELEMENT IS1 1 PROTEIN INSB-RELATED"/>
    <property type="match status" value="1"/>
</dbReference>
<evidence type="ECO:0000313" key="4">
    <source>
        <dbReference type="Proteomes" id="UP000070520"/>
    </source>
</evidence>
<dbReference type="Pfam" id="PF12760">
    <property type="entry name" value="Zn_ribbon_IS1595"/>
    <property type="match status" value="1"/>
</dbReference>
<evidence type="ECO:0000256" key="1">
    <source>
        <dbReference type="SAM" id="MobiDB-lite"/>
    </source>
</evidence>
<feature type="region of interest" description="Disordered" evidence="1">
    <location>
        <begin position="166"/>
        <end position="185"/>
    </location>
</feature>
<feature type="domain" description="ISXO2-like transposase" evidence="2">
    <location>
        <begin position="150"/>
        <end position="303"/>
    </location>
</feature>
<evidence type="ECO:0000313" key="3">
    <source>
        <dbReference type="EMBL" id="KXA99200.1"/>
    </source>
</evidence>
<sequence>MVISNLIDKLRKKADGNSNSESDDSFQSFEADDFMPSERKCLEVLREVRWVDGVFCPHCRSEEVDKFGKGPKEHVQRYRCNSCNRCFNDLTGTVFERTKMKIKEWIYTGKRLLEGASMNRISKELGRSFEAIMRIRDLATNELARKILVELKGEIEVDETYESAGQKGTKCEKRPPRERGLKLRGRGTYDQDKPPILALVERGGKTILKVVRDLSNKFINEKLEEHVKEGSDIFHDNFPIYDFISNYDHHKIDKKKEGFVKGNVHTNTVEGIFSLLKSWLRTFRGVRKDNLWKPLKIFEFNFNFRDLNPLERLSNFFYYMLP</sequence>
<dbReference type="EMBL" id="LHXW01000061">
    <property type="protein sequence ID" value="KXA99200.1"/>
    <property type="molecule type" value="Genomic_DNA"/>
</dbReference>
<dbReference type="Pfam" id="PF12762">
    <property type="entry name" value="DDE_Tnp_IS1595"/>
    <property type="match status" value="1"/>
</dbReference>
<gene>
    <name evidence="3" type="ORF">AKJ42_03575</name>
</gene>
<evidence type="ECO:0000259" key="2">
    <source>
        <dbReference type="SMART" id="SM01126"/>
    </source>
</evidence>
<organism evidence="3 4">
    <name type="scientific">candidate division MSBL1 archaeon SCGC-AAA261C02</name>
    <dbReference type="NCBI Taxonomy" id="1698272"/>
    <lineage>
        <taxon>Archaea</taxon>
        <taxon>Methanobacteriati</taxon>
        <taxon>Methanobacteriota</taxon>
        <taxon>candidate division MSBL1</taxon>
    </lineage>
</organism>
<dbReference type="SMART" id="SM01126">
    <property type="entry name" value="DDE_Tnp_IS1595"/>
    <property type="match status" value="1"/>
</dbReference>
<accession>A0A133UYC8</accession>
<dbReference type="InterPro" id="IPR024445">
    <property type="entry name" value="Tnp_ISXO2-like"/>
</dbReference>
<dbReference type="AlphaFoldDB" id="A0A133UYC8"/>
<keyword evidence="4" id="KW-1185">Reference proteome</keyword>
<feature type="compositionally biased region" description="Basic and acidic residues" evidence="1">
    <location>
        <begin position="169"/>
        <end position="185"/>
    </location>
</feature>